<protein>
    <submittedName>
        <fullName evidence="1">Uncharacterized protein</fullName>
    </submittedName>
</protein>
<comment type="caution">
    <text evidence="1">The sequence shown here is derived from an EMBL/GenBank/DDBJ whole genome shotgun (WGS) entry which is preliminary data.</text>
</comment>
<dbReference type="EMBL" id="REGN01013960">
    <property type="protein sequence ID" value="RMZ93251.1"/>
    <property type="molecule type" value="Genomic_DNA"/>
</dbReference>
<gene>
    <name evidence="1" type="ORF">BpHYR1_021155</name>
</gene>
<evidence type="ECO:0000313" key="1">
    <source>
        <dbReference type="EMBL" id="RMZ93251.1"/>
    </source>
</evidence>
<keyword evidence="2" id="KW-1185">Reference proteome</keyword>
<dbReference type="Proteomes" id="UP000276133">
    <property type="component" value="Unassembled WGS sequence"/>
</dbReference>
<name>A0A3M7P2E7_BRAPC</name>
<sequence>MYMGALLHCLVVDRGMIAAHDLFFSDNEPKSRSAIRLAMAIFVRSDRKRNDRSAKIDLLGQNNQFLSSVSSYKEGESLLIKVLQENDLNPSHSRCLKVLKILLNTIKKNNLSKITRSDRERRSISSIT</sequence>
<dbReference type="AlphaFoldDB" id="A0A3M7P2E7"/>
<evidence type="ECO:0000313" key="2">
    <source>
        <dbReference type="Proteomes" id="UP000276133"/>
    </source>
</evidence>
<accession>A0A3M7P2E7</accession>
<proteinExistence type="predicted"/>
<organism evidence="1 2">
    <name type="scientific">Brachionus plicatilis</name>
    <name type="common">Marine rotifer</name>
    <name type="synonym">Brachionus muelleri</name>
    <dbReference type="NCBI Taxonomy" id="10195"/>
    <lineage>
        <taxon>Eukaryota</taxon>
        <taxon>Metazoa</taxon>
        <taxon>Spiralia</taxon>
        <taxon>Gnathifera</taxon>
        <taxon>Rotifera</taxon>
        <taxon>Eurotatoria</taxon>
        <taxon>Monogononta</taxon>
        <taxon>Pseudotrocha</taxon>
        <taxon>Ploima</taxon>
        <taxon>Brachionidae</taxon>
        <taxon>Brachionus</taxon>
    </lineage>
</organism>
<reference evidence="1 2" key="1">
    <citation type="journal article" date="2018" name="Sci. Rep.">
        <title>Genomic signatures of local adaptation to the degree of environmental predictability in rotifers.</title>
        <authorList>
            <person name="Franch-Gras L."/>
            <person name="Hahn C."/>
            <person name="Garcia-Roger E.M."/>
            <person name="Carmona M.J."/>
            <person name="Serra M."/>
            <person name="Gomez A."/>
        </authorList>
    </citation>
    <scope>NUCLEOTIDE SEQUENCE [LARGE SCALE GENOMIC DNA]</scope>
    <source>
        <strain evidence="1">HYR1</strain>
    </source>
</reference>